<keyword evidence="2" id="KW-0862">Zinc</keyword>
<dbReference type="GO" id="GO:0008270">
    <property type="term" value="F:zinc ion binding"/>
    <property type="evidence" value="ECO:0007669"/>
    <property type="project" value="UniProtKB-KW"/>
</dbReference>
<dbReference type="PROSITE" id="PS00028">
    <property type="entry name" value="ZINC_FINGER_C2H2_1"/>
    <property type="match status" value="1"/>
</dbReference>
<keyword evidence="2" id="KW-0863">Zinc-finger</keyword>
<feature type="compositionally biased region" description="Low complexity" evidence="3">
    <location>
        <begin position="704"/>
        <end position="716"/>
    </location>
</feature>
<organism evidence="6 7">
    <name type="scientific">Acacia crassicarpa</name>
    <name type="common">northern wattle</name>
    <dbReference type="NCBI Taxonomy" id="499986"/>
    <lineage>
        <taxon>Eukaryota</taxon>
        <taxon>Viridiplantae</taxon>
        <taxon>Streptophyta</taxon>
        <taxon>Embryophyta</taxon>
        <taxon>Tracheophyta</taxon>
        <taxon>Spermatophyta</taxon>
        <taxon>Magnoliopsida</taxon>
        <taxon>eudicotyledons</taxon>
        <taxon>Gunneridae</taxon>
        <taxon>Pentapetalae</taxon>
        <taxon>rosids</taxon>
        <taxon>fabids</taxon>
        <taxon>Fabales</taxon>
        <taxon>Fabaceae</taxon>
        <taxon>Caesalpinioideae</taxon>
        <taxon>mimosoid clade</taxon>
        <taxon>Acacieae</taxon>
        <taxon>Acacia</taxon>
    </lineage>
</organism>
<protein>
    <recommendedName>
        <fullName evidence="8">CID domain-containing protein</fullName>
    </recommendedName>
</protein>
<dbReference type="GO" id="GO:0031124">
    <property type="term" value="P:mRNA 3'-end processing"/>
    <property type="evidence" value="ECO:0007669"/>
    <property type="project" value="InterPro"/>
</dbReference>
<proteinExistence type="predicted"/>
<dbReference type="Proteomes" id="UP001293593">
    <property type="component" value="Unassembled WGS sequence"/>
</dbReference>
<feature type="compositionally biased region" description="Polar residues" evidence="3">
    <location>
        <begin position="208"/>
        <end position="226"/>
    </location>
</feature>
<feature type="region of interest" description="Disordered" evidence="3">
    <location>
        <begin position="563"/>
        <end position="602"/>
    </location>
</feature>
<feature type="compositionally biased region" description="Polar residues" evidence="3">
    <location>
        <begin position="717"/>
        <end position="736"/>
    </location>
</feature>
<feature type="compositionally biased region" description="Low complexity" evidence="3">
    <location>
        <begin position="499"/>
        <end position="510"/>
    </location>
</feature>
<keyword evidence="2" id="KW-0479">Metal-binding</keyword>
<evidence type="ECO:0000256" key="2">
    <source>
        <dbReference type="PROSITE-ProRule" id="PRU00042"/>
    </source>
</evidence>
<feature type="compositionally biased region" description="Basic and acidic residues" evidence="3">
    <location>
        <begin position="328"/>
        <end position="339"/>
    </location>
</feature>
<dbReference type="GO" id="GO:0005849">
    <property type="term" value="C:mRNA cleavage factor complex"/>
    <property type="evidence" value="ECO:0007669"/>
    <property type="project" value="TreeGrafter"/>
</dbReference>
<accession>A0AAE1TDP7</accession>
<dbReference type="FunFam" id="1.25.40.90:FF:000023">
    <property type="entry name" value="polyadenylation and cleavage factor homolog 4"/>
    <property type="match status" value="1"/>
</dbReference>
<dbReference type="Gene3D" id="1.25.40.90">
    <property type="match status" value="1"/>
</dbReference>
<feature type="compositionally biased region" description="Polar residues" evidence="3">
    <location>
        <begin position="242"/>
        <end position="256"/>
    </location>
</feature>
<sequence length="998" mass="109853">MDMDSSRRPFDRSREPAIKKPRLTDELERGPNSSLRPFPQRQVASGVNSLAQSRFRTNDRDSESSESGRGGYQPQPLHQELVHQYKTALAELTFNSKPIITNLTIIAGENLYAAKAIAATVCANILEVPTEQKLPSLYLLDSIVKNIGRDYIKYFAVRLPEVFCNAYRQVDSSVHSSMRHLFGTWKGVFPPQTLQMIEKELGFTPAVNGSSSASTLRSDSQSQRPQHSIHVNPKYLERQRQSGRNIQGSNRDSYSDSVPEKGIDTSYGGNEYGSELSRNSSLGIGRAGGRTSELARDKAWYKAGSNAADIMPVQRNGFSLKRSSSNHEAPKSINLDEHNQPTQSLTSIKSRVLSSSWKNSEEEEYMWDEVNAGLTEHGASNVSSNLSKDCWTADDDNSAVEGHLQSTIREDRDVSTEMKHLPAFGHRPSLSWKSQQQPFDELNHRPCSSEGIGSTLGRLPNIMSSSNVKMGNRPFLSNATLGTAGTLQQQQFHSMGAESPSLQSPFRQRSPSPPVSVHHPRQMRVLAEQDHPQTLKMSQFSGRLRSKDLQDSSSVLLHPHTVQVGNSQRSHQKDLQGPLPSVSTFQPRHHNAASQPQHLGSNTEVSDLKEKIAHSKETSEQSTTSTMLAAVMKSGIFSSGQPGTSFLDRRNLPLKSGVQPTQPSGSSPTTSVSSGPGVASPSQLGPSNDDSSTLPKESRGKVGAPSRLPALPPASSTVSRASAKTSNVTHNKSNPVSNLLNSLVAKGLISAKIDPATEVPAEVLNRLEDQSQSITTSSTLPAVSVTDSVTVPVLSTGDDQLAKGSLSQSNPTEIKNLIGFEFKPSVIREFHSPVIRELFYDSPHHCSICGLRLKHQEQLNRHLECHARREREQSDVLKASRRWYLRSSDWVVGEDEISSEYESIDSIELHGNTSERSEEDAKVPSDEDQCLCLLCGELFEDVYCQERDEWMFKGAVYLPVSSNDSEIYINVSSKRGPIVHSWCLTESSISSAPTREQE</sequence>
<dbReference type="GO" id="GO:0005737">
    <property type="term" value="C:cytoplasm"/>
    <property type="evidence" value="ECO:0007669"/>
    <property type="project" value="TreeGrafter"/>
</dbReference>
<feature type="compositionally biased region" description="Polar residues" evidence="3">
    <location>
        <begin position="42"/>
        <end position="55"/>
    </location>
</feature>
<name>A0AAE1TDP7_9FABA</name>
<dbReference type="CDD" id="cd16982">
    <property type="entry name" value="CID_Pcf11"/>
    <property type="match status" value="1"/>
</dbReference>
<evidence type="ECO:0000259" key="5">
    <source>
        <dbReference type="PROSITE" id="PS51391"/>
    </source>
</evidence>
<feature type="region of interest" description="Disordered" evidence="3">
    <location>
        <begin position="489"/>
        <end position="519"/>
    </location>
</feature>
<evidence type="ECO:0008006" key="8">
    <source>
        <dbReference type="Google" id="ProtNLM"/>
    </source>
</evidence>
<dbReference type="PROSITE" id="PS51391">
    <property type="entry name" value="CID"/>
    <property type="match status" value="1"/>
</dbReference>
<feature type="compositionally biased region" description="Polar residues" evidence="3">
    <location>
        <begin position="581"/>
        <end position="602"/>
    </location>
</feature>
<dbReference type="PROSITE" id="PS50157">
    <property type="entry name" value="ZINC_FINGER_C2H2_2"/>
    <property type="match status" value="1"/>
</dbReference>
<feature type="region of interest" description="Disordered" evidence="3">
    <location>
        <begin position="208"/>
        <end position="288"/>
    </location>
</feature>
<feature type="region of interest" description="Disordered" evidence="3">
    <location>
        <begin position="1"/>
        <end position="76"/>
    </location>
</feature>
<keyword evidence="7" id="KW-1185">Reference proteome</keyword>
<gene>
    <name evidence="6" type="ORF">QN277_013083</name>
</gene>
<evidence type="ECO:0000256" key="1">
    <source>
        <dbReference type="ARBA" id="ARBA00022664"/>
    </source>
</evidence>
<feature type="compositionally biased region" description="Polar residues" evidence="3">
    <location>
        <begin position="683"/>
        <end position="695"/>
    </location>
</feature>
<dbReference type="SMART" id="SM00582">
    <property type="entry name" value="RPR"/>
    <property type="match status" value="1"/>
</dbReference>
<dbReference type="InterPro" id="IPR047415">
    <property type="entry name" value="Pcf11_CID"/>
</dbReference>
<dbReference type="GO" id="GO:0006369">
    <property type="term" value="P:termination of RNA polymerase II transcription"/>
    <property type="evidence" value="ECO:0007669"/>
    <property type="project" value="InterPro"/>
</dbReference>
<feature type="region of interest" description="Disordered" evidence="3">
    <location>
        <begin position="320"/>
        <end position="346"/>
    </location>
</feature>
<dbReference type="InterPro" id="IPR057242">
    <property type="entry name" value="PCFS4-like"/>
</dbReference>
<evidence type="ECO:0000313" key="7">
    <source>
        <dbReference type="Proteomes" id="UP001293593"/>
    </source>
</evidence>
<feature type="domain" description="C2H2-type" evidence="4">
    <location>
        <begin position="844"/>
        <end position="871"/>
    </location>
</feature>
<dbReference type="Pfam" id="PF04818">
    <property type="entry name" value="CID"/>
    <property type="match status" value="1"/>
</dbReference>
<feature type="compositionally biased region" description="Basic and acidic residues" evidence="3">
    <location>
        <begin position="1"/>
        <end position="29"/>
    </location>
</feature>
<feature type="compositionally biased region" description="Low complexity" evidence="3">
    <location>
        <begin position="656"/>
        <end position="682"/>
    </location>
</feature>
<evidence type="ECO:0000259" key="4">
    <source>
        <dbReference type="PROSITE" id="PS50157"/>
    </source>
</evidence>
<dbReference type="GO" id="GO:0000993">
    <property type="term" value="F:RNA polymerase II complex binding"/>
    <property type="evidence" value="ECO:0007669"/>
    <property type="project" value="InterPro"/>
</dbReference>
<keyword evidence="1" id="KW-0507">mRNA processing</keyword>
<feature type="region of interest" description="Disordered" evidence="3">
    <location>
        <begin position="639"/>
        <end position="736"/>
    </location>
</feature>
<dbReference type="AlphaFoldDB" id="A0AAE1TDP7"/>
<dbReference type="InterPro" id="IPR045154">
    <property type="entry name" value="PCF11-like"/>
</dbReference>
<dbReference type="InterPro" id="IPR008942">
    <property type="entry name" value="ENTH_VHS"/>
</dbReference>
<comment type="caution">
    <text evidence="6">The sequence shown here is derived from an EMBL/GenBank/DDBJ whole genome shotgun (WGS) entry which is preliminary data.</text>
</comment>
<dbReference type="InterPro" id="IPR013087">
    <property type="entry name" value="Znf_C2H2_type"/>
</dbReference>
<feature type="domain" description="CID" evidence="5">
    <location>
        <begin position="77"/>
        <end position="205"/>
    </location>
</feature>
<dbReference type="PANTHER" id="PTHR15921:SF3">
    <property type="entry name" value="PRE-MRNA CLEAVAGE COMPLEX 2 PROTEIN PCF11"/>
    <property type="match status" value="1"/>
</dbReference>
<dbReference type="PANTHER" id="PTHR15921">
    <property type="entry name" value="PRE-MRNA CLEAVAGE COMPLEX II"/>
    <property type="match status" value="1"/>
</dbReference>
<dbReference type="Pfam" id="PF23228">
    <property type="entry name" value="zf_PCFS4"/>
    <property type="match status" value="1"/>
</dbReference>
<dbReference type="SUPFAM" id="SSF48464">
    <property type="entry name" value="ENTH/VHS domain"/>
    <property type="match status" value="1"/>
</dbReference>
<dbReference type="GO" id="GO:0003729">
    <property type="term" value="F:mRNA binding"/>
    <property type="evidence" value="ECO:0007669"/>
    <property type="project" value="InterPro"/>
</dbReference>
<dbReference type="InterPro" id="IPR006569">
    <property type="entry name" value="CID_dom"/>
</dbReference>
<evidence type="ECO:0000313" key="6">
    <source>
        <dbReference type="EMBL" id="KAK4281612.1"/>
    </source>
</evidence>
<reference evidence="6" key="1">
    <citation type="submission" date="2023-10" db="EMBL/GenBank/DDBJ databases">
        <title>Chromosome-level genome of the transformable northern wattle, Acacia crassicarpa.</title>
        <authorList>
            <person name="Massaro I."/>
            <person name="Sinha N.R."/>
            <person name="Poethig S."/>
            <person name="Leichty A.R."/>
        </authorList>
    </citation>
    <scope>NUCLEOTIDE SEQUENCE</scope>
    <source>
        <strain evidence="6">Acra3RX</strain>
        <tissue evidence="6">Leaf</tissue>
    </source>
</reference>
<dbReference type="EMBL" id="JAWXYG010000002">
    <property type="protein sequence ID" value="KAK4281612.1"/>
    <property type="molecule type" value="Genomic_DNA"/>
</dbReference>
<evidence type="ECO:0000256" key="3">
    <source>
        <dbReference type="SAM" id="MobiDB-lite"/>
    </source>
</evidence>